<feature type="region of interest" description="Disordered" evidence="1">
    <location>
        <begin position="1"/>
        <end position="45"/>
    </location>
</feature>
<reference evidence="2 3" key="1">
    <citation type="journal article" date="2012" name="J. Bacteriol.">
        <title>Genome sequence of benzo(a)pyrene-degrading bacterium Novosphingobium pentaromativorans US6-1.</title>
        <authorList>
            <person name="Luo Y.R."/>
            <person name="Kang S.G."/>
            <person name="Kim S.J."/>
            <person name="Kim M.R."/>
            <person name="Li N."/>
            <person name="Lee J.H."/>
            <person name="Kwon K.K."/>
        </authorList>
    </citation>
    <scope>NUCLEOTIDE SEQUENCE [LARGE SCALE GENOMIC DNA]</scope>
    <source>
        <strain evidence="2 3">US6-1</strain>
    </source>
</reference>
<dbReference type="PATRIC" id="fig|1088721.3.peg.3398"/>
<name>G6EGL5_9SPHN</name>
<evidence type="ECO:0000313" key="3">
    <source>
        <dbReference type="Proteomes" id="UP000004030"/>
    </source>
</evidence>
<dbReference type="EMBL" id="AGFM01000055">
    <property type="protein sequence ID" value="EHJ59563.1"/>
    <property type="molecule type" value="Genomic_DNA"/>
</dbReference>
<dbReference type="Proteomes" id="UP000004030">
    <property type="component" value="Unassembled WGS sequence"/>
</dbReference>
<accession>G6EGL5</accession>
<evidence type="ECO:0000256" key="1">
    <source>
        <dbReference type="SAM" id="MobiDB-lite"/>
    </source>
</evidence>
<gene>
    <name evidence="2" type="ORF">NSU_3446</name>
</gene>
<comment type="caution">
    <text evidence="2">The sequence shown here is derived from an EMBL/GenBank/DDBJ whole genome shotgun (WGS) entry which is preliminary data.</text>
</comment>
<evidence type="ECO:0000313" key="2">
    <source>
        <dbReference type="EMBL" id="EHJ59563.1"/>
    </source>
</evidence>
<sequence>MRQPRRIHAQRFCPALPGATPGSLNTRLAQRPGGTYRSPNLGRNG</sequence>
<proteinExistence type="predicted"/>
<dbReference type="AlphaFoldDB" id="G6EGL5"/>
<organism evidence="2 3">
    <name type="scientific">Novosphingobium pentaromativorans US6-1</name>
    <dbReference type="NCBI Taxonomy" id="1088721"/>
    <lineage>
        <taxon>Bacteria</taxon>
        <taxon>Pseudomonadati</taxon>
        <taxon>Pseudomonadota</taxon>
        <taxon>Alphaproteobacteria</taxon>
        <taxon>Sphingomonadales</taxon>
        <taxon>Sphingomonadaceae</taxon>
        <taxon>Novosphingobium</taxon>
    </lineage>
</organism>
<keyword evidence="3" id="KW-1185">Reference proteome</keyword>
<protein>
    <submittedName>
        <fullName evidence="2">Uncharacterized protein</fullName>
    </submittedName>
</protein>